<evidence type="ECO:0000313" key="4">
    <source>
        <dbReference type="Proteomes" id="UP001632037"/>
    </source>
</evidence>
<evidence type="ECO:0000256" key="1">
    <source>
        <dbReference type="SAM" id="Coils"/>
    </source>
</evidence>
<dbReference type="Proteomes" id="UP001632037">
    <property type="component" value="Unassembled WGS sequence"/>
</dbReference>
<evidence type="ECO:0008006" key="5">
    <source>
        <dbReference type="Google" id="ProtNLM"/>
    </source>
</evidence>
<feature type="compositionally biased region" description="Polar residues" evidence="2">
    <location>
        <begin position="46"/>
        <end position="56"/>
    </location>
</feature>
<reference evidence="3 4" key="1">
    <citation type="submission" date="2024-09" db="EMBL/GenBank/DDBJ databases">
        <title>Genome sequencing and assembly of Phytophthora oleae, isolate VK10A, causative agent of rot of olive drupes.</title>
        <authorList>
            <person name="Conti Taguali S."/>
            <person name="Riolo M."/>
            <person name="La Spada F."/>
            <person name="Cacciola S.O."/>
            <person name="Dionisio G."/>
        </authorList>
    </citation>
    <scope>NUCLEOTIDE SEQUENCE [LARGE SCALE GENOMIC DNA]</scope>
    <source>
        <strain evidence="3 4">VK10A</strain>
    </source>
</reference>
<protein>
    <recommendedName>
        <fullName evidence="5">BZIP domain-containing protein</fullName>
    </recommendedName>
</protein>
<keyword evidence="4" id="KW-1185">Reference proteome</keyword>
<keyword evidence="1" id="KW-0175">Coiled coil</keyword>
<name>A0ABD3FFS9_9STRA</name>
<comment type="caution">
    <text evidence="3">The sequence shown here is derived from an EMBL/GenBank/DDBJ whole genome shotgun (WGS) entry which is preliminary data.</text>
</comment>
<dbReference type="EMBL" id="JBIMZQ010000021">
    <property type="protein sequence ID" value="KAL3665159.1"/>
    <property type="molecule type" value="Genomic_DNA"/>
</dbReference>
<evidence type="ECO:0000256" key="2">
    <source>
        <dbReference type="SAM" id="MobiDB-lite"/>
    </source>
</evidence>
<proteinExistence type="predicted"/>
<gene>
    <name evidence="3" type="ORF">V7S43_009788</name>
</gene>
<feature type="region of interest" description="Disordered" evidence="2">
    <location>
        <begin position="46"/>
        <end position="78"/>
    </location>
</feature>
<sequence length="282" mass="32592">MSTTCPPNSQNLTEEVIGNALQRMWPPHRSFMADLIYLGTDETDTAQHSNTGLSCQSKKRTRSTKPEDSVRKGKKIKSDDAELEAYHRERRRRNQERYRLRQRKLIEDLDEAIQKLRDEIERLSGQRNSLLCGVSTKETMWSVAAEYFRVFQHGLLATDGLPVAELDFLKATMAADLNANTVYGFEALARNWKVFTLSFKDVQRLDQLEDDSLLATTTGHLRLPSLPRSAQRYTRFWAPKLILMTSSRYIGSSLKYFTTLFQTLKLEESKQWTSHVCRLYSV</sequence>
<feature type="coiled-coil region" evidence="1">
    <location>
        <begin position="99"/>
        <end position="126"/>
    </location>
</feature>
<dbReference type="AlphaFoldDB" id="A0ABD3FFS9"/>
<organism evidence="3 4">
    <name type="scientific">Phytophthora oleae</name>
    <dbReference type="NCBI Taxonomy" id="2107226"/>
    <lineage>
        <taxon>Eukaryota</taxon>
        <taxon>Sar</taxon>
        <taxon>Stramenopiles</taxon>
        <taxon>Oomycota</taxon>
        <taxon>Peronosporomycetes</taxon>
        <taxon>Peronosporales</taxon>
        <taxon>Peronosporaceae</taxon>
        <taxon>Phytophthora</taxon>
    </lineage>
</organism>
<evidence type="ECO:0000313" key="3">
    <source>
        <dbReference type="EMBL" id="KAL3665159.1"/>
    </source>
</evidence>
<accession>A0ABD3FFS9</accession>
<feature type="compositionally biased region" description="Basic and acidic residues" evidence="2">
    <location>
        <begin position="64"/>
        <end position="78"/>
    </location>
</feature>